<dbReference type="PANTHER" id="PTHR30329">
    <property type="entry name" value="STATOR ELEMENT OF FLAGELLAR MOTOR COMPLEX"/>
    <property type="match status" value="1"/>
</dbReference>
<evidence type="ECO:0000256" key="3">
    <source>
        <dbReference type="ARBA" id="ARBA00023237"/>
    </source>
</evidence>
<dbReference type="OrthoDB" id="350230at2"/>
<keyword evidence="2 4" id="KW-0472">Membrane</keyword>
<dbReference type="InterPro" id="IPR008969">
    <property type="entry name" value="CarboxyPept-like_regulatory"/>
</dbReference>
<dbReference type="SUPFAM" id="SSF50969">
    <property type="entry name" value="YVTN repeat-like/Quinoprotein amine dehydrogenase"/>
    <property type="match status" value="1"/>
</dbReference>
<evidence type="ECO:0000256" key="2">
    <source>
        <dbReference type="ARBA" id="ARBA00023136"/>
    </source>
</evidence>
<comment type="caution">
    <text evidence="7">The sequence shown here is derived from an EMBL/GenBank/DDBJ whole genome shotgun (WGS) entry which is preliminary data.</text>
</comment>
<dbReference type="InterPro" id="IPR006665">
    <property type="entry name" value="OmpA-like"/>
</dbReference>
<dbReference type="AlphaFoldDB" id="A0A4R9JWQ5"/>
<feature type="region of interest" description="Disordered" evidence="5">
    <location>
        <begin position="608"/>
        <end position="627"/>
    </location>
</feature>
<name>A0A4R9JWQ5_9LEPT</name>
<evidence type="ECO:0000313" key="7">
    <source>
        <dbReference type="EMBL" id="TGL55997.1"/>
    </source>
</evidence>
<dbReference type="PROSITE" id="PS51123">
    <property type="entry name" value="OMPA_2"/>
    <property type="match status" value="1"/>
</dbReference>
<dbReference type="InterPro" id="IPR050330">
    <property type="entry name" value="Bact_OuterMem_StrucFunc"/>
</dbReference>
<comment type="subcellular location">
    <subcellularLocation>
        <location evidence="1">Cell outer membrane</location>
    </subcellularLocation>
</comment>
<keyword evidence="3" id="KW-0998">Cell outer membrane</keyword>
<evidence type="ECO:0000313" key="8">
    <source>
        <dbReference type="Proteomes" id="UP000297609"/>
    </source>
</evidence>
<dbReference type="InterPro" id="IPR036737">
    <property type="entry name" value="OmpA-like_sf"/>
</dbReference>
<dbReference type="Pfam" id="PF00691">
    <property type="entry name" value="OmpA"/>
    <property type="match status" value="1"/>
</dbReference>
<dbReference type="Gene3D" id="2.60.40.1120">
    <property type="entry name" value="Carboxypeptidase-like, regulatory domain"/>
    <property type="match status" value="1"/>
</dbReference>
<dbReference type="PANTHER" id="PTHR30329:SF21">
    <property type="entry name" value="LIPOPROTEIN YIAD-RELATED"/>
    <property type="match status" value="1"/>
</dbReference>
<evidence type="ECO:0000256" key="4">
    <source>
        <dbReference type="PROSITE-ProRule" id="PRU00473"/>
    </source>
</evidence>
<keyword evidence="8" id="KW-1185">Reference proteome</keyword>
<dbReference type="InterPro" id="IPR011044">
    <property type="entry name" value="Quino_amine_DH_bsu"/>
</dbReference>
<accession>A0A4R9JWQ5</accession>
<dbReference type="GO" id="GO:0009279">
    <property type="term" value="C:cell outer membrane"/>
    <property type="evidence" value="ECO:0007669"/>
    <property type="project" value="UniProtKB-SubCell"/>
</dbReference>
<evidence type="ECO:0000256" key="5">
    <source>
        <dbReference type="SAM" id="MobiDB-lite"/>
    </source>
</evidence>
<dbReference type="CDD" id="cd07185">
    <property type="entry name" value="OmpA_C-like"/>
    <property type="match status" value="1"/>
</dbReference>
<proteinExistence type="predicted"/>
<feature type="domain" description="OmpA-like" evidence="6">
    <location>
        <begin position="520"/>
        <end position="636"/>
    </location>
</feature>
<dbReference type="SUPFAM" id="SSF49464">
    <property type="entry name" value="Carboxypeptidase regulatory domain-like"/>
    <property type="match status" value="1"/>
</dbReference>
<reference evidence="7" key="1">
    <citation type="journal article" date="2019" name="PLoS Negl. Trop. Dis.">
        <title>Revisiting the worldwide diversity of Leptospira species in the environment.</title>
        <authorList>
            <person name="Vincent A.T."/>
            <person name="Schiettekatte O."/>
            <person name="Bourhy P."/>
            <person name="Veyrier F.J."/>
            <person name="Picardeau M."/>
        </authorList>
    </citation>
    <scope>NUCLEOTIDE SEQUENCE [LARGE SCALE GENOMIC DNA]</scope>
    <source>
        <strain evidence="7">201702454</strain>
    </source>
</reference>
<gene>
    <name evidence="7" type="ORF">EHQ59_01740</name>
</gene>
<evidence type="ECO:0000259" key="6">
    <source>
        <dbReference type="PROSITE" id="PS51123"/>
    </source>
</evidence>
<sequence length="636" mass="71950">MNKFVYIALSLVLILNFQCKSSESLQLESLHSAAKEDATSRIKKVSTINTVPFGKCGSYFSNYSPDENYFIHLSGSTLVLNSTKTGKIVSTLSLPCDASFRPKIQFYQKGFSSDGKYFVFFKTEVARDAMYIVSIPSLKIVKTIQPYLPQKIAIDSKENRFVYVDWKPSEWKSKYDENYRKGKDVYEYCTYEKPYCQNKHTVVSSEFGSFKPLWKFELPISPRYTAGTVSPAIAISPNGKEVTVVFSGNLFTFSLADGKLIREGDIDMPSQGFTEDSTPEERRLVYSEDGKTLYKSFGMNYFMSLPSSGPVRPSFETKDFKKMTVGEDGIRFFHLQKQETIQKGKSLSPILYSQGYYWNITNDGSYRFQLNDSCTIGELYETKTGSLLDTFKLSNSLNACNESPNIEISPNGNFLRHWDVNQNDILYSSPFSGKKRIVAKVIDLETKQPLPDASIEISLLTDFDGKKKIQSKTDGNGMFDRKLPSYDLEISFSAPGYSFLTKTLKDEDIWQYPEINLTKLKPGSRFYSNRILFDSGKSDLKEDSKKELLRTVTLIKSISDLNIIIVGHTDHVGNDAENLKLSLSRANEVKSYLVANGVSESRLTVEGKGAKEPIRPNTTEQGKAENRRIEFLLKGK</sequence>
<dbReference type="EMBL" id="RQGG01000007">
    <property type="protein sequence ID" value="TGL55997.1"/>
    <property type="molecule type" value="Genomic_DNA"/>
</dbReference>
<evidence type="ECO:0000256" key="1">
    <source>
        <dbReference type="ARBA" id="ARBA00004442"/>
    </source>
</evidence>
<dbReference type="Proteomes" id="UP000297609">
    <property type="component" value="Unassembled WGS sequence"/>
</dbReference>
<protein>
    <submittedName>
        <fullName evidence="7">OmpA family protein</fullName>
    </submittedName>
</protein>
<organism evidence="7 8">
    <name type="scientific">Leptospira kemamanensis</name>
    <dbReference type="NCBI Taxonomy" id="2484942"/>
    <lineage>
        <taxon>Bacteria</taxon>
        <taxon>Pseudomonadati</taxon>
        <taxon>Spirochaetota</taxon>
        <taxon>Spirochaetia</taxon>
        <taxon>Leptospirales</taxon>
        <taxon>Leptospiraceae</taxon>
        <taxon>Leptospira</taxon>
    </lineage>
</organism>
<dbReference type="PRINTS" id="PR01021">
    <property type="entry name" value="OMPADOMAIN"/>
</dbReference>
<dbReference type="Gene3D" id="3.30.1330.60">
    <property type="entry name" value="OmpA-like domain"/>
    <property type="match status" value="1"/>
</dbReference>
<dbReference type="SUPFAM" id="SSF103088">
    <property type="entry name" value="OmpA-like"/>
    <property type="match status" value="1"/>
</dbReference>
<dbReference type="RefSeq" id="WP_135617427.1">
    <property type="nucleotide sequence ID" value="NZ_RQGG01000007.1"/>
</dbReference>
<dbReference type="InterPro" id="IPR006664">
    <property type="entry name" value="OMP_bac"/>
</dbReference>